<dbReference type="PANTHER" id="PTHR37371:SF1">
    <property type="entry name" value="KINESIN-LIKE PROTEIN"/>
    <property type="match status" value="1"/>
</dbReference>
<reference evidence="2" key="2">
    <citation type="journal article" date="2015" name="Data Brief">
        <title>Shoot transcriptome of the giant reed, Arundo donax.</title>
        <authorList>
            <person name="Barrero R.A."/>
            <person name="Guerrero F.D."/>
            <person name="Moolhuijzen P."/>
            <person name="Goolsby J.A."/>
            <person name="Tidwell J."/>
            <person name="Bellgard S.E."/>
            <person name="Bellgard M.I."/>
        </authorList>
    </citation>
    <scope>NUCLEOTIDE SEQUENCE</scope>
    <source>
        <tissue evidence="2">Shoot tissue taken approximately 20 cm above the soil surface</tissue>
    </source>
</reference>
<evidence type="ECO:0000313" key="2">
    <source>
        <dbReference type="EMBL" id="JAD94630.1"/>
    </source>
</evidence>
<feature type="compositionally biased region" description="Polar residues" evidence="1">
    <location>
        <begin position="1"/>
        <end position="10"/>
    </location>
</feature>
<dbReference type="PANTHER" id="PTHR37371">
    <property type="entry name" value="OS08G0180400 PROTEIN"/>
    <property type="match status" value="1"/>
</dbReference>
<protein>
    <submittedName>
        <fullName evidence="2">RpoC1</fullName>
    </submittedName>
</protein>
<evidence type="ECO:0000256" key="1">
    <source>
        <dbReference type="SAM" id="MobiDB-lite"/>
    </source>
</evidence>
<sequence length="129" mass="13882">MRSTATSSGTSKPPSPLRSLRSQLPRLVPSVSSACLRSDVISSIPACCVQVQTQGCLQLADQADKEHKKMADKIAERAKTVKTSYKKFVAEVQASTSRVCKVTVPEMAKSAERAIDGLRSRYNISATPA</sequence>
<proteinExistence type="predicted"/>
<accession>A0A0A9E9S8</accession>
<dbReference type="AlphaFoldDB" id="A0A0A9E9S8"/>
<reference evidence="2" key="1">
    <citation type="submission" date="2014-09" db="EMBL/GenBank/DDBJ databases">
        <authorList>
            <person name="Magalhaes I.L.F."/>
            <person name="Oliveira U."/>
            <person name="Santos F.R."/>
            <person name="Vidigal T.H.D.A."/>
            <person name="Brescovit A.D."/>
            <person name="Santos A.J."/>
        </authorList>
    </citation>
    <scope>NUCLEOTIDE SEQUENCE</scope>
    <source>
        <tissue evidence="2">Shoot tissue taken approximately 20 cm above the soil surface</tissue>
    </source>
</reference>
<organism evidence="2">
    <name type="scientific">Arundo donax</name>
    <name type="common">Giant reed</name>
    <name type="synonym">Donax arundinaceus</name>
    <dbReference type="NCBI Taxonomy" id="35708"/>
    <lineage>
        <taxon>Eukaryota</taxon>
        <taxon>Viridiplantae</taxon>
        <taxon>Streptophyta</taxon>
        <taxon>Embryophyta</taxon>
        <taxon>Tracheophyta</taxon>
        <taxon>Spermatophyta</taxon>
        <taxon>Magnoliopsida</taxon>
        <taxon>Liliopsida</taxon>
        <taxon>Poales</taxon>
        <taxon>Poaceae</taxon>
        <taxon>PACMAD clade</taxon>
        <taxon>Arundinoideae</taxon>
        <taxon>Arundineae</taxon>
        <taxon>Arundo</taxon>
    </lineage>
</organism>
<feature type="region of interest" description="Disordered" evidence="1">
    <location>
        <begin position="1"/>
        <end position="23"/>
    </location>
</feature>
<dbReference type="EMBL" id="GBRH01203265">
    <property type="protein sequence ID" value="JAD94630.1"/>
    <property type="molecule type" value="Transcribed_RNA"/>
</dbReference>
<name>A0A0A9E9S8_ARUDO</name>